<accession>A0A166M9R7</accession>
<sequence>TPSRVPHRVFSPCSHPVSCITTLNTVTKPCAPIPTRLVKHVRPRDVVVVLSELQTGVEGLADVCQTFEDVFSPEEDTCKPLPVRGLFVIERPSRRIQPFALPRSWELALEAIEPPITRKADSATPKPVIVMVKGAKRSGKSTLARTVLNKLSTRYQRVAFLECDVGQSEFTPAGIVALNVVDRPQFGPAFTHQLTPYIAHFTGSTSPRASPAHYLACISACVQTYLLEVQYGLLDGDDLGDDDQRIADAVPLVINTHGWNKGLGADLTRKIQDLLPVTDIFDFDSEQDDPYALPMPHLPTQTQVHRVAPI</sequence>
<keyword evidence="4" id="KW-0808">Transferase</keyword>
<name>A0A166M9R7_EXIGL</name>
<feature type="non-terminal residue" evidence="9">
    <location>
        <position position="310"/>
    </location>
</feature>
<evidence type="ECO:0000256" key="3">
    <source>
        <dbReference type="ARBA" id="ARBA00019824"/>
    </source>
</evidence>
<dbReference type="GO" id="GO:0005634">
    <property type="term" value="C:nucleus"/>
    <property type="evidence" value="ECO:0007669"/>
    <property type="project" value="TreeGrafter"/>
</dbReference>
<dbReference type="EMBL" id="KV427579">
    <property type="protein sequence ID" value="KZV77794.1"/>
    <property type="molecule type" value="Genomic_DNA"/>
</dbReference>
<reference evidence="9 10" key="1">
    <citation type="journal article" date="2016" name="Mol. Biol. Evol.">
        <title>Comparative Genomics of Early-Diverging Mushroom-Forming Fungi Provides Insights into the Origins of Lignocellulose Decay Capabilities.</title>
        <authorList>
            <person name="Nagy L.G."/>
            <person name="Riley R."/>
            <person name="Tritt A."/>
            <person name="Adam C."/>
            <person name="Daum C."/>
            <person name="Floudas D."/>
            <person name="Sun H."/>
            <person name="Yadav J.S."/>
            <person name="Pangilinan J."/>
            <person name="Larsson K.H."/>
            <person name="Matsuura K."/>
            <person name="Barry K."/>
            <person name="Labutti K."/>
            <person name="Kuo R."/>
            <person name="Ohm R.A."/>
            <person name="Bhattacharya S.S."/>
            <person name="Shirouzu T."/>
            <person name="Yoshinaga Y."/>
            <person name="Martin F.M."/>
            <person name="Grigoriev I.V."/>
            <person name="Hibbett D.S."/>
        </authorList>
    </citation>
    <scope>NUCLEOTIDE SEQUENCE [LARGE SCALE GENOMIC DNA]</scope>
    <source>
        <strain evidence="9 10">HHB12029</strain>
    </source>
</reference>
<dbReference type="PANTHER" id="PTHR12755">
    <property type="entry name" value="CLEAVAGE/POLYADENYLATION FACTOR IA SUBUNIT CLP1P"/>
    <property type="match status" value="1"/>
</dbReference>
<evidence type="ECO:0000256" key="6">
    <source>
        <dbReference type="ARBA" id="ARBA00022777"/>
    </source>
</evidence>
<dbReference type="Proteomes" id="UP000077266">
    <property type="component" value="Unassembled WGS sequence"/>
</dbReference>
<gene>
    <name evidence="9" type="ORF">EXIGLDRAFT_124760</name>
</gene>
<dbReference type="InterPro" id="IPR027417">
    <property type="entry name" value="P-loop_NTPase"/>
</dbReference>
<evidence type="ECO:0000256" key="5">
    <source>
        <dbReference type="ARBA" id="ARBA00022741"/>
    </source>
</evidence>
<evidence type="ECO:0000313" key="10">
    <source>
        <dbReference type="Proteomes" id="UP000077266"/>
    </source>
</evidence>
<dbReference type="PANTHER" id="PTHR12755:SF3">
    <property type="entry name" value="POLYNUCLEOTIDE 5'-HYDROXYL-KINASE NOL9"/>
    <property type="match status" value="1"/>
</dbReference>
<keyword evidence="7" id="KW-0067">ATP-binding</keyword>
<evidence type="ECO:0000313" key="9">
    <source>
        <dbReference type="EMBL" id="KZV77794.1"/>
    </source>
</evidence>
<keyword evidence="5" id="KW-0547">Nucleotide-binding</keyword>
<dbReference type="GO" id="GO:0005524">
    <property type="term" value="F:ATP binding"/>
    <property type="evidence" value="ECO:0007669"/>
    <property type="project" value="UniProtKB-KW"/>
</dbReference>
<dbReference type="InParanoid" id="A0A166M9R7"/>
<proteinExistence type="inferred from homology"/>
<dbReference type="GO" id="GO:0000448">
    <property type="term" value="P:cleavage in ITS2 between 5.8S rRNA and LSU-rRNA of tricistronic rRNA transcript (SSU-rRNA, 5.8S rRNA, LSU-rRNA)"/>
    <property type="evidence" value="ECO:0007669"/>
    <property type="project" value="TreeGrafter"/>
</dbReference>
<protein>
    <recommendedName>
        <fullName evidence="3">Polynucleotide 5'-hydroxyl-kinase GRC3</fullName>
    </recommendedName>
    <alternativeName>
        <fullName evidence="2">Polynucleotide 5'-hydroxyl-kinase grc3</fullName>
    </alternativeName>
</protein>
<evidence type="ECO:0000256" key="1">
    <source>
        <dbReference type="ARBA" id="ARBA00011003"/>
    </source>
</evidence>
<keyword evidence="10" id="KW-1185">Reference proteome</keyword>
<evidence type="ECO:0000259" key="8">
    <source>
        <dbReference type="Pfam" id="PF16575"/>
    </source>
</evidence>
<dbReference type="SUPFAM" id="SSF52540">
    <property type="entry name" value="P-loop containing nucleoside triphosphate hydrolases"/>
    <property type="match status" value="1"/>
</dbReference>
<keyword evidence="6" id="KW-0418">Kinase</keyword>
<feature type="non-terminal residue" evidence="9">
    <location>
        <position position="1"/>
    </location>
</feature>
<evidence type="ECO:0000256" key="7">
    <source>
        <dbReference type="ARBA" id="ARBA00022840"/>
    </source>
</evidence>
<dbReference type="InterPro" id="IPR032319">
    <property type="entry name" value="CLP1_P"/>
</dbReference>
<evidence type="ECO:0000256" key="2">
    <source>
        <dbReference type="ARBA" id="ARBA00018706"/>
    </source>
</evidence>
<evidence type="ECO:0000256" key="4">
    <source>
        <dbReference type="ARBA" id="ARBA00022679"/>
    </source>
</evidence>
<organism evidence="9 10">
    <name type="scientific">Exidia glandulosa HHB12029</name>
    <dbReference type="NCBI Taxonomy" id="1314781"/>
    <lineage>
        <taxon>Eukaryota</taxon>
        <taxon>Fungi</taxon>
        <taxon>Dikarya</taxon>
        <taxon>Basidiomycota</taxon>
        <taxon>Agaricomycotina</taxon>
        <taxon>Agaricomycetes</taxon>
        <taxon>Auriculariales</taxon>
        <taxon>Exidiaceae</taxon>
        <taxon>Exidia</taxon>
    </lineage>
</organism>
<feature type="domain" description="Clp1 P-loop" evidence="8">
    <location>
        <begin position="134"/>
        <end position="288"/>
    </location>
</feature>
<dbReference type="GO" id="GO:0051731">
    <property type="term" value="F:polynucleotide 5'-hydroxyl-kinase activity"/>
    <property type="evidence" value="ECO:0007669"/>
    <property type="project" value="InterPro"/>
</dbReference>
<dbReference type="OrthoDB" id="2405412at2759"/>
<dbReference type="InterPro" id="IPR045116">
    <property type="entry name" value="Clp1/Grc3"/>
</dbReference>
<dbReference type="STRING" id="1314781.A0A166M9R7"/>
<dbReference type="AlphaFoldDB" id="A0A166M9R7"/>
<dbReference type="Pfam" id="PF16575">
    <property type="entry name" value="CLP1_P"/>
    <property type="match status" value="1"/>
</dbReference>
<dbReference type="Gene3D" id="3.40.50.300">
    <property type="entry name" value="P-loop containing nucleotide triphosphate hydrolases"/>
    <property type="match status" value="1"/>
</dbReference>
<comment type="similarity">
    <text evidence="1">Belongs to the Clp1 family. NOL9/GRC3 subfamily.</text>
</comment>